<organism evidence="3 4">
    <name type="scientific">Cyanidiococcus yangmingshanensis</name>
    <dbReference type="NCBI Taxonomy" id="2690220"/>
    <lineage>
        <taxon>Eukaryota</taxon>
        <taxon>Rhodophyta</taxon>
        <taxon>Bangiophyceae</taxon>
        <taxon>Cyanidiales</taxon>
        <taxon>Cyanidiaceae</taxon>
        <taxon>Cyanidiococcus</taxon>
    </lineage>
</organism>
<accession>A0A7J7INB4</accession>
<dbReference type="GO" id="GO:0005730">
    <property type="term" value="C:nucleolus"/>
    <property type="evidence" value="ECO:0007669"/>
    <property type="project" value="TreeGrafter"/>
</dbReference>
<dbReference type="Gene3D" id="1.25.40.480">
    <property type="match status" value="1"/>
</dbReference>
<dbReference type="GO" id="GO:0030515">
    <property type="term" value="F:snoRNA binding"/>
    <property type="evidence" value="ECO:0007669"/>
    <property type="project" value="TreeGrafter"/>
</dbReference>
<proteinExistence type="inferred from homology"/>
<gene>
    <name evidence="3" type="ORF">F1559_003943</name>
</gene>
<dbReference type="AlphaFoldDB" id="A0A7J7INB4"/>
<evidence type="ECO:0000313" key="4">
    <source>
        <dbReference type="Proteomes" id="UP000530660"/>
    </source>
</evidence>
<dbReference type="GO" id="GO:0030688">
    <property type="term" value="C:preribosome, small subunit precursor"/>
    <property type="evidence" value="ECO:0007669"/>
    <property type="project" value="TreeGrafter"/>
</dbReference>
<comment type="caution">
    <text evidence="3">The sequence shown here is derived from an EMBL/GenBank/DDBJ whole genome shotgun (WGS) entry which is preliminary data.</text>
</comment>
<name>A0A7J7INB4_9RHOD</name>
<dbReference type="PANTHER" id="PTHR12821:SF0">
    <property type="entry name" value="BYSTIN"/>
    <property type="match status" value="1"/>
</dbReference>
<reference evidence="3 4" key="1">
    <citation type="journal article" date="2020" name="J. Phycol.">
        <title>Comparative genome analysis reveals Cyanidiococcus gen. nov., a new extremophilic red algal genus sister to Cyanidioschyzon (Cyanidioschyzonaceae, Rhodophyta).</title>
        <authorList>
            <person name="Liu S.-L."/>
            <person name="Chiang Y.-R."/>
            <person name="Yoon H.S."/>
            <person name="Fu H.-Y."/>
        </authorList>
    </citation>
    <scope>NUCLEOTIDE SEQUENCE [LARGE SCALE GENOMIC DNA]</scope>
    <source>
        <strain evidence="3 4">THAL066</strain>
    </source>
</reference>
<dbReference type="Pfam" id="PF05291">
    <property type="entry name" value="Bystin"/>
    <property type="match status" value="1"/>
</dbReference>
<evidence type="ECO:0000256" key="2">
    <source>
        <dbReference type="SAM" id="MobiDB-lite"/>
    </source>
</evidence>
<feature type="region of interest" description="Disordered" evidence="2">
    <location>
        <begin position="1"/>
        <end position="30"/>
    </location>
</feature>
<sequence>MNRKVRLPAIRKRKRKQGHGKAAGHDGPLAEQIARGNERVTTRELHKRLESIEELSRHSGGGNSSRTHLRHEDLFYCSDDEASSQFSNIADREFRILHLATKQRLGVVGNDKKDPLDVNDQRPRVVGGRFVASDGFEIASNSEDSLSEAESSSILRPYDAEITETSKDARQCAEAALLQITVEEEEALAAFDRIRSEPPSVLNLADLVTEKLRERYESAQNQTENSDICSSQKGFLDTRVRHLYESVGEIMHRYRSGKVPKAFKMMPALRQWEEAMWLTRPERWSPQALLVATRAFASNLDPAAAQRFYTAVLLPRCREDITAKGKLNVHLYHALRKATYKPQAFYKGILFPLIEEKCTLREAAIFCSVLNRTRIPALHSAAALLQLACKPYSGPVALFIRVLLDKKYALPHRVVDALLEHFLKAREDKREYPVLWHQSLLAFVQYFKSELSTDQLRSLHLLIREKRHHAITPAIYREIFSSRNHGAENEPHPTKAKEDSMNARWPQKMEA</sequence>
<evidence type="ECO:0008006" key="5">
    <source>
        <dbReference type="Google" id="ProtNLM"/>
    </source>
</evidence>
<feature type="region of interest" description="Disordered" evidence="2">
    <location>
        <begin position="484"/>
        <end position="511"/>
    </location>
</feature>
<keyword evidence="4" id="KW-1185">Reference proteome</keyword>
<feature type="compositionally biased region" description="Basic and acidic residues" evidence="2">
    <location>
        <begin position="485"/>
        <end position="511"/>
    </location>
</feature>
<dbReference type="InterPro" id="IPR007955">
    <property type="entry name" value="Bystin"/>
</dbReference>
<comment type="similarity">
    <text evidence="1">Belongs to the bystin family.</text>
</comment>
<dbReference type="PANTHER" id="PTHR12821">
    <property type="entry name" value="BYSTIN"/>
    <property type="match status" value="1"/>
</dbReference>
<evidence type="ECO:0000256" key="1">
    <source>
        <dbReference type="ARBA" id="ARBA00007114"/>
    </source>
</evidence>
<feature type="compositionally biased region" description="Basic residues" evidence="2">
    <location>
        <begin position="1"/>
        <end position="19"/>
    </location>
</feature>
<dbReference type="GO" id="GO:0006364">
    <property type="term" value="P:rRNA processing"/>
    <property type="evidence" value="ECO:0007669"/>
    <property type="project" value="TreeGrafter"/>
</dbReference>
<dbReference type="EMBL" id="VWRR01000004">
    <property type="protein sequence ID" value="KAF6004220.1"/>
    <property type="molecule type" value="Genomic_DNA"/>
</dbReference>
<evidence type="ECO:0000313" key="3">
    <source>
        <dbReference type="EMBL" id="KAF6004220.1"/>
    </source>
</evidence>
<dbReference type="OrthoDB" id="2192561at2759"/>
<protein>
    <recommendedName>
        <fullName evidence="5">Bystin</fullName>
    </recommendedName>
</protein>
<dbReference type="Proteomes" id="UP000530660">
    <property type="component" value="Unassembled WGS sequence"/>
</dbReference>
<dbReference type="GO" id="GO:0005737">
    <property type="term" value="C:cytoplasm"/>
    <property type="evidence" value="ECO:0007669"/>
    <property type="project" value="TreeGrafter"/>
</dbReference>